<dbReference type="GO" id="GO:0005509">
    <property type="term" value="F:calcium ion binding"/>
    <property type="evidence" value="ECO:0007669"/>
    <property type="project" value="InterPro"/>
</dbReference>
<accession>A0A7M1S3J6</accession>
<dbReference type="Proteomes" id="UP000595074">
    <property type="component" value="Chromosome"/>
</dbReference>
<reference evidence="1 2" key="1">
    <citation type="submission" date="2020-10" db="EMBL/GenBank/DDBJ databases">
        <title>The genome of sulfurovum sp.</title>
        <authorList>
            <person name="Xie S."/>
            <person name="Shao Z."/>
            <person name="Jiang L."/>
        </authorList>
    </citation>
    <scope>NUCLEOTIDE SEQUENCE [LARGE SCALE GENOMIC DNA]</scope>
    <source>
        <strain evidence="1 2">ST-419</strain>
    </source>
</reference>
<gene>
    <name evidence="1" type="ORF">IMZ28_00090</name>
</gene>
<sequence>MKIMKEAMMIKPFYVLLLLTGGLCAKEISDKDFDGVPDSLDECPNTPFLNQVDAKGCTTVELRLPDETDFDSLTVTLTNGYENNDDMPSRNKQYRTKIQINYYHNDWGYSLRTSYCTEEENMDLGDTTLKVRKRFRLSPELRLNLGAGVKLPTYSFTGNRTDYKLYSSLYYYPSEGLSLFGGLNYTFIRDEELMGELQNRSSLFVGTGYFFTQRLYANFSYAYEESKYRDEHAEHSLSGTLFYQVTDKWFATLYYKQDILDEDLHDELYFGIGYKFW</sequence>
<dbReference type="InterPro" id="IPR028974">
    <property type="entry name" value="TSP_type-3_rpt"/>
</dbReference>
<dbReference type="KEGG" id="sinu:IMZ28_00090"/>
<evidence type="ECO:0008006" key="3">
    <source>
        <dbReference type="Google" id="ProtNLM"/>
    </source>
</evidence>
<organism evidence="1 2">
    <name type="scientific">Sulfurovum indicum</name>
    <dbReference type="NCBI Taxonomy" id="2779528"/>
    <lineage>
        <taxon>Bacteria</taxon>
        <taxon>Pseudomonadati</taxon>
        <taxon>Campylobacterota</taxon>
        <taxon>Epsilonproteobacteria</taxon>
        <taxon>Campylobacterales</taxon>
        <taxon>Sulfurovaceae</taxon>
        <taxon>Sulfurovum</taxon>
    </lineage>
</organism>
<dbReference type="SUPFAM" id="SSF56935">
    <property type="entry name" value="Porins"/>
    <property type="match status" value="1"/>
</dbReference>
<evidence type="ECO:0000313" key="2">
    <source>
        <dbReference type="Proteomes" id="UP000595074"/>
    </source>
</evidence>
<protein>
    <recommendedName>
        <fullName evidence="3">DUF481 domain-containing protein</fullName>
    </recommendedName>
</protein>
<evidence type="ECO:0000313" key="1">
    <source>
        <dbReference type="EMBL" id="QOR61928.1"/>
    </source>
</evidence>
<dbReference type="EMBL" id="CP063164">
    <property type="protein sequence ID" value="QOR61928.1"/>
    <property type="molecule type" value="Genomic_DNA"/>
</dbReference>
<keyword evidence="2" id="KW-1185">Reference proteome</keyword>
<proteinExistence type="predicted"/>
<dbReference type="SUPFAM" id="SSF103647">
    <property type="entry name" value="TSP type-3 repeat"/>
    <property type="match status" value="1"/>
</dbReference>
<dbReference type="RefSeq" id="WP_197548632.1">
    <property type="nucleotide sequence ID" value="NZ_CP063164.1"/>
</dbReference>
<dbReference type="AlphaFoldDB" id="A0A7M1S3J6"/>
<name>A0A7M1S3J6_9BACT</name>